<dbReference type="AlphaFoldDB" id="A0A4Y8WHM6"/>
<keyword evidence="2 3" id="KW-0378">Hydrolase</keyword>
<dbReference type="RefSeq" id="WP_134834655.1">
    <property type="nucleotide sequence ID" value="NZ_SATR01000006.1"/>
</dbReference>
<reference evidence="3 4" key="1">
    <citation type="submission" date="2019-01" db="EMBL/GenBank/DDBJ databases">
        <title>Vibrio BEI176 sp. nov, a marine bacterium isolated from China: eastern marignal seas.</title>
        <authorList>
            <person name="Li B."/>
        </authorList>
    </citation>
    <scope>NUCLEOTIDE SEQUENCE [LARGE SCALE GENOMIC DNA]</scope>
    <source>
        <strain evidence="3 4">BEI176</strain>
    </source>
</reference>
<comment type="function">
    <text evidence="2">Catalyzes the cleavage of 5-oxoproline to form L-glutamate coupled to the hydrolysis of ATP to ADP and inorganic phosphate.</text>
</comment>
<dbReference type="SUPFAM" id="SSF88713">
    <property type="entry name" value="Glycoside hydrolase/deacetylase"/>
    <property type="match status" value="1"/>
</dbReference>
<dbReference type="GO" id="GO:0005524">
    <property type="term" value="F:ATP binding"/>
    <property type="evidence" value="ECO:0007669"/>
    <property type="project" value="UniProtKB-UniRule"/>
</dbReference>
<comment type="subunit">
    <text evidence="2">Forms a complex composed of PxpA, PxpB and PxpC.</text>
</comment>
<dbReference type="OrthoDB" id="9773478at2"/>
<evidence type="ECO:0000256" key="2">
    <source>
        <dbReference type="HAMAP-Rule" id="MF_00691"/>
    </source>
</evidence>
<dbReference type="PANTHER" id="PTHR30292:SF0">
    <property type="entry name" value="5-OXOPROLINASE SUBUNIT A"/>
    <property type="match status" value="1"/>
</dbReference>
<gene>
    <name evidence="2 3" type="primary">pxpA</name>
    <name evidence="3" type="ORF">ELS82_05940</name>
</gene>
<proteinExistence type="inferred from homology"/>
<dbReference type="InterPro" id="IPR005501">
    <property type="entry name" value="LamB/YcsF/PxpA-like"/>
</dbReference>
<keyword evidence="4" id="KW-1185">Reference proteome</keyword>
<comment type="catalytic activity">
    <reaction evidence="2">
        <text>5-oxo-L-proline + ATP + 2 H2O = L-glutamate + ADP + phosphate + H(+)</text>
        <dbReference type="Rhea" id="RHEA:10348"/>
        <dbReference type="ChEBI" id="CHEBI:15377"/>
        <dbReference type="ChEBI" id="CHEBI:15378"/>
        <dbReference type="ChEBI" id="CHEBI:29985"/>
        <dbReference type="ChEBI" id="CHEBI:30616"/>
        <dbReference type="ChEBI" id="CHEBI:43474"/>
        <dbReference type="ChEBI" id="CHEBI:58402"/>
        <dbReference type="ChEBI" id="CHEBI:456216"/>
        <dbReference type="EC" id="3.5.2.9"/>
    </reaction>
</comment>
<dbReference type="Proteomes" id="UP000297753">
    <property type="component" value="Unassembled WGS sequence"/>
</dbReference>
<organism evidence="3 4">
    <name type="scientific">Vibrio ouci</name>
    <dbReference type="NCBI Taxonomy" id="2499078"/>
    <lineage>
        <taxon>Bacteria</taxon>
        <taxon>Pseudomonadati</taxon>
        <taxon>Pseudomonadota</taxon>
        <taxon>Gammaproteobacteria</taxon>
        <taxon>Vibrionales</taxon>
        <taxon>Vibrionaceae</taxon>
        <taxon>Vibrio</taxon>
    </lineage>
</organism>
<evidence type="ECO:0000256" key="1">
    <source>
        <dbReference type="ARBA" id="ARBA00022741"/>
    </source>
</evidence>
<dbReference type="Gene3D" id="3.20.20.370">
    <property type="entry name" value="Glycoside hydrolase/deacetylase"/>
    <property type="match status" value="1"/>
</dbReference>
<dbReference type="NCBIfam" id="NF003816">
    <property type="entry name" value="PRK05406.1-5"/>
    <property type="match status" value="1"/>
</dbReference>
<protein>
    <recommendedName>
        <fullName evidence="2">5-oxoprolinase subunit A</fullName>
        <shortName evidence="2">5-OPase subunit A</shortName>
        <ecNumber evidence="2">3.5.2.9</ecNumber>
    </recommendedName>
    <alternativeName>
        <fullName evidence="2">5-oxoprolinase (ATP-hydrolyzing) subunit A</fullName>
    </alternativeName>
</protein>
<dbReference type="PANTHER" id="PTHR30292">
    <property type="entry name" value="UNCHARACTERIZED PROTEIN YBGL-RELATED"/>
    <property type="match status" value="1"/>
</dbReference>
<name>A0A4Y8WHM6_9VIBR</name>
<dbReference type="NCBIfam" id="NF003814">
    <property type="entry name" value="PRK05406.1-3"/>
    <property type="match status" value="1"/>
</dbReference>
<evidence type="ECO:0000313" key="3">
    <source>
        <dbReference type="EMBL" id="TFH92450.1"/>
    </source>
</evidence>
<dbReference type="EC" id="3.5.2.9" evidence="2"/>
<evidence type="ECO:0000313" key="4">
    <source>
        <dbReference type="Proteomes" id="UP000297753"/>
    </source>
</evidence>
<dbReference type="EMBL" id="SATR01000006">
    <property type="protein sequence ID" value="TFH92450.1"/>
    <property type="molecule type" value="Genomic_DNA"/>
</dbReference>
<dbReference type="CDD" id="cd10787">
    <property type="entry name" value="LamB_YcsF_like"/>
    <property type="match status" value="1"/>
</dbReference>
<accession>A0A4Y8WHM6</accession>
<dbReference type="InterPro" id="IPR011330">
    <property type="entry name" value="Glyco_hydro/deAcase_b/a-brl"/>
</dbReference>
<comment type="similarity">
    <text evidence="2">Belongs to the LamB/PxpA family.</text>
</comment>
<keyword evidence="2" id="KW-0067">ATP-binding</keyword>
<dbReference type="HAMAP" id="MF_00691">
    <property type="entry name" value="PxpA"/>
    <property type="match status" value="1"/>
</dbReference>
<dbReference type="GO" id="GO:0005975">
    <property type="term" value="P:carbohydrate metabolic process"/>
    <property type="evidence" value="ECO:0007669"/>
    <property type="project" value="InterPro"/>
</dbReference>
<dbReference type="GO" id="GO:0017168">
    <property type="term" value="F:5-oxoprolinase (ATP-hydrolyzing) activity"/>
    <property type="evidence" value="ECO:0007669"/>
    <property type="project" value="UniProtKB-UniRule"/>
</dbReference>
<sequence>MRKSTTYLNCDMGESYGSWKMGNDPAVMPHIDMANIACGFHASDPIIMSNTIRLAVAHDVKIGAHPSYPDLQGFGRRSISMAPEEITAMIIYQIGALKALCESHNTEVTYIKPHGALYNDMQTDLAVFEAVVDATSSFGLPLMTLAVTDNQALLDIADKYNVPLLFEAFADRRYQANGLLAPRSLPDAVIHKRDDLLSQVQQIIRYKKVRTIDGFLIPLEADTICVHGDNDESISLIQDIRNLIKAEEGSE</sequence>
<keyword evidence="1 2" id="KW-0547">Nucleotide-binding</keyword>
<comment type="caution">
    <text evidence="3">The sequence shown here is derived from an EMBL/GenBank/DDBJ whole genome shotgun (WGS) entry which is preliminary data.</text>
</comment>
<dbReference type="Pfam" id="PF03746">
    <property type="entry name" value="LamB_YcsF"/>
    <property type="match status" value="1"/>
</dbReference>